<dbReference type="Gramene" id="evm.model.09.1131">
    <property type="protein sequence ID" value="cds.evm.model.09.1131"/>
    <property type="gene ID" value="evm.TU.09.1131"/>
</dbReference>
<keyword evidence="3" id="KW-1185">Reference proteome</keyword>
<feature type="region of interest" description="Disordered" evidence="1">
    <location>
        <begin position="1"/>
        <end position="33"/>
    </location>
</feature>
<dbReference type="Proteomes" id="UP000596661">
    <property type="component" value="Chromosome 9"/>
</dbReference>
<reference evidence="2" key="2">
    <citation type="submission" date="2021-03" db="UniProtKB">
        <authorList>
            <consortium name="EnsemblPlants"/>
        </authorList>
    </citation>
    <scope>IDENTIFICATION</scope>
</reference>
<dbReference type="EnsemblPlants" id="evm.model.09.1131">
    <property type="protein sequence ID" value="cds.evm.model.09.1131"/>
    <property type="gene ID" value="evm.TU.09.1131"/>
</dbReference>
<name>A0A803QDG6_CANSA</name>
<reference evidence="2" key="1">
    <citation type="submission" date="2018-11" db="EMBL/GenBank/DDBJ databases">
        <authorList>
            <person name="Grassa J C."/>
        </authorList>
    </citation>
    <scope>NUCLEOTIDE SEQUENCE [LARGE SCALE GENOMIC DNA]</scope>
</reference>
<proteinExistence type="predicted"/>
<evidence type="ECO:0000313" key="2">
    <source>
        <dbReference type="EnsemblPlants" id="cds.evm.model.09.1131"/>
    </source>
</evidence>
<dbReference type="EMBL" id="UZAU01000752">
    <property type="status" value="NOT_ANNOTATED_CDS"/>
    <property type="molecule type" value="Genomic_DNA"/>
</dbReference>
<accession>A0A803QDG6</accession>
<sequence length="293" mass="30737">LGLSPGPASGFGPGWVGSESRLESDSWPQSSSGPSSVGQSWVLSGVECVSTFLSGLGPRKVWSAVQCGSWFTSRVSVSVRFRTKSVLVRSGIDAGLGIKSELVWSSLEFQSYSVWAGSGLGLSLSSGVGSRFFLRSGPKSSSSPGLSSSLQSQGLGLGLGQGFSHMSCSSGSWFGVWVSAGLSYSRVLGNESELRVLGRGVWRNYRCRVVSQDLDPDHGSPTHFNSDLGSLIQCSVGVGSSVETRSGLGSQSQSRVQCPSQIPVLDSNLDSDMDPSLRMRVWVRSAGLGRVGA</sequence>
<organism evidence="2 3">
    <name type="scientific">Cannabis sativa</name>
    <name type="common">Hemp</name>
    <name type="synonym">Marijuana</name>
    <dbReference type="NCBI Taxonomy" id="3483"/>
    <lineage>
        <taxon>Eukaryota</taxon>
        <taxon>Viridiplantae</taxon>
        <taxon>Streptophyta</taxon>
        <taxon>Embryophyta</taxon>
        <taxon>Tracheophyta</taxon>
        <taxon>Spermatophyta</taxon>
        <taxon>Magnoliopsida</taxon>
        <taxon>eudicotyledons</taxon>
        <taxon>Gunneridae</taxon>
        <taxon>Pentapetalae</taxon>
        <taxon>rosids</taxon>
        <taxon>fabids</taxon>
        <taxon>Rosales</taxon>
        <taxon>Cannabaceae</taxon>
        <taxon>Cannabis</taxon>
    </lineage>
</organism>
<dbReference type="AlphaFoldDB" id="A0A803QDG6"/>
<protein>
    <submittedName>
        <fullName evidence="2">Uncharacterized protein</fullName>
    </submittedName>
</protein>
<evidence type="ECO:0000313" key="3">
    <source>
        <dbReference type="Proteomes" id="UP000596661"/>
    </source>
</evidence>
<evidence type="ECO:0000256" key="1">
    <source>
        <dbReference type="SAM" id="MobiDB-lite"/>
    </source>
</evidence>